<dbReference type="SUPFAM" id="SSF161098">
    <property type="entry name" value="MetI-like"/>
    <property type="match status" value="1"/>
</dbReference>
<dbReference type="OrthoDB" id="9782004at2"/>
<evidence type="ECO:0000256" key="7">
    <source>
        <dbReference type="ARBA" id="ARBA00023136"/>
    </source>
</evidence>
<evidence type="ECO:0000259" key="9">
    <source>
        <dbReference type="PROSITE" id="PS50928"/>
    </source>
</evidence>
<keyword evidence="2 8" id="KW-0813">Transport</keyword>
<protein>
    <submittedName>
        <fullName evidence="10">ABC transporter permease</fullName>
    </submittedName>
</protein>
<dbReference type="Pfam" id="PF00528">
    <property type="entry name" value="BPD_transp_1"/>
    <property type="match status" value="1"/>
</dbReference>
<name>A0A4D7BHC9_9HYPH</name>
<keyword evidence="6 8" id="KW-1133">Transmembrane helix</keyword>
<dbReference type="GO" id="GO:0055085">
    <property type="term" value="P:transmembrane transport"/>
    <property type="evidence" value="ECO:0007669"/>
    <property type="project" value="InterPro"/>
</dbReference>
<dbReference type="RefSeq" id="WP_136962642.1">
    <property type="nucleotide sequence ID" value="NZ_CP039690.1"/>
</dbReference>
<gene>
    <name evidence="10" type="ORF">E8M01_25025</name>
</gene>
<evidence type="ECO:0000256" key="5">
    <source>
        <dbReference type="ARBA" id="ARBA00022692"/>
    </source>
</evidence>
<evidence type="ECO:0000256" key="6">
    <source>
        <dbReference type="ARBA" id="ARBA00022989"/>
    </source>
</evidence>
<dbReference type="KEGG" id="pstg:E8M01_25025"/>
<dbReference type="GO" id="GO:0005886">
    <property type="term" value="C:plasma membrane"/>
    <property type="evidence" value="ECO:0007669"/>
    <property type="project" value="UniProtKB-SubCell"/>
</dbReference>
<dbReference type="CDD" id="cd06261">
    <property type="entry name" value="TM_PBP2"/>
    <property type="match status" value="1"/>
</dbReference>
<feature type="transmembrane region" description="Helical" evidence="8">
    <location>
        <begin position="132"/>
        <end position="152"/>
    </location>
</feature>
<dbReference type="Proteomes" id="UP000298781">
    <property type="component" value="Chromosome"/>
</dbReference>
<dbReference type="InterPro" id="IPR000515">
    <property type="entry name" value="MetI-like"/>
</dbReference>
<keyword evidence="11" id="KW-1185">Reference proteome</keyword>
<dbReference type="AlphaFoldDB" id="A0A4D7BHC9"/>
<dbReference type="PANTHER" id="PTHR43357:SF4">
    <property type="entry name" value="INNER MEMBRANE ABC TRANSPORTER PERMEASE PROTEIN YDCV"/>
    <property type="match status" value="1"/>
</dbReference>
<evidence type="ECO:0000256" key="1">
    <source>
        <dbReference type="ARBA" id="ARBA00004429"/>
    </source>
</evidence>
<keyword evidence="4" id="KW-0997">Cell inner membrane</keyword>
<sequence length="298" mass="31265">MRASDDPLRLAEATAGPASGTATLPAASAPILASAGRIAFRLAVIAAYALIFAPVVLVVITSFFADEIVSFPPSGLTFQWYVNAWSKREFARGFETSLKVALAATIIGVPLGTAAALALVRSSLPGKPAINSLLLGPLAMPGVVAGAALYMFYLKLENALDHDVNATIVGLVAAHVLLTIPWTVRLATASLQGLDRAPEEAAANLGASPFVVFTRITLPMLRPGIVAASIFSFIASFENLEITLLLVGPGLTTLPVAMLNYLEFRMDPTLAAVATVQIVLIGALMLITDRFVKLSRVL</sequence>
<comment type="similarity">
    <text evidence="8">Belongs to the binding-protein-dependent transport system permease family.</text>
</comment>
<keyword evidence="3" id="KW-1003">Cell membrane</keyword>
<feature type="transmembrane region" description="Helical" evidence="8">
    <location>
        <begin position="100"/>
        <end position="120"/>
    </location>
</feature>
<feature type="domain" description="ABC transmembrane type-1" evidence="9">
    <location>
        <begin position="94"/>
        <end position="288"/>
    </location>
</feature>
<evidence type="ECO:0000313" key="10">
    <source>
        <dbReference type="EMBL" id="QCI67207.1"/>
    </source>
</evidence>
<dbReference type="PANTHER" id="PTHR43357">
    <property type="entry name" value="INNER MEMBRANE ABC TRANSPORTER PERMEASE PROTEIN YDCV"/>
    <property type="match status" value="1"/>
</dbReference>
<evidence type="ECO:0000256" key="3">
    <source>
        <dbReference type="ARBA" id="ARBA00022475"/>
    </source>
</evidence>
<evidence type="ECO:0000256" key="4">
    <source>
        <dbReference type="ARBA" id="ARBA00022519"/>
    </source>
</evidence>
<feature type="transmembrane region" description="Helical" evidence="8">
    <location>
        <begin position="225"/>
        <end position="248"/>
    </location>
</feature>
<dbReference type="InterPro" id="IPR035906">
    <property type="entry name" value="MetI-like_sf"/>
</dbReference>
<feature type="transmembrane region" description="Helical" evidence="8">
    <location>
        <begin position="268"/>
        <end position="287"/>
    </location>
</feature>
<feature type="transmembrane region" description="Helical" evidence="8">
    <location>
        <begin position="42"/>
        <end position="65"/>
    </location>
</feature>
<keyword evidence="5 8" id="KW-0812">Transmembrane</keyword>
<evidence type="ECO:0000256" key="8">
    <source>
        <dbReference type="RuleBase" id="RU363032"/>
    </source>
</evidence>
<dbReference type="PROSITE" id="PS50928">
    <property type="entry name" value="ABC_TM1"/>
    <property type="match status" value="1"/>
</dbReference>
<dbReference type="EMBL" id="CP039690">
    <property type="protein sequence ID" value="QCI67207.1"/>
    <property type="molecule type" value="Genomic_DNA"/>
</dbReference>
<evidence type="ECO:0000313" key="11">
    <source>
        <dbReference type="Proteomes" id="UP000298781"/>
    </source>
</evidence>
<accession>A0A4D7BHC9</accession>
<proteinExistence type="inferred from homology"/>
<reference evidence="10 11" key="1">
    <citation type="submission" date="2019-04" db="EMBL/GenBank/DDBJ databases">
        <title>Phreatobacter aquaticus sp. nov.</title>
        <authorList>
            <person name="Choi A."/>
        </authorList>
    </citation>
    <scope>NUCLEOTIDE SEQUENCE [LARGE SCALE GENOMIC DNA]</scope>
    <source>
        <strain evidence="10 11">KCTC 52518</strain>
    </source>
</reference>
<comment type="subcellular location">
    <subcellularLocation>
        <location evidence="1">Cell inner membrane</location>
        <topology evidence="1">Multi-pass membrane protein</topology>
    </subcellularLocation>
    <subcellularLocation>
        <location evidence="8">Cell membrane</location>
        <topology evidence="8">Multi-pass membrane protein</topology>
    </subcellularLocation>
</comment>
<organism evidence="10 11">
    <name type="scientific">Phreatobacter stygius</name>
    <dbReference type="NCBI Taxonomy" id="1940610"/>
    <lineage>
        <taxon>Bacteria</taxon>
        <taxon>Pseudomonadati</taxon>
        <taxon>Pseudomonadota</taxon>
        <taxon>Alphaproteobacteria</taxon>
        <taxon>Hyphomicrobiales</taxon>
        <taxon>Phreatobacteraceae</taxon>
        <taxon>Phreatobacter</taxon>
    </lineage>
</organism>
<evidence type="ECO:0000256" key="2">
    <source>
        <dbReference type="ARBA" id="ARBA00022448"/>
    </source>
</evidence>
<dbReference type="Gene3D" id="1.10.3720.10">
    <property type="entry name" value="MetI-like"/>
    <property type="match status" value="1"/>
</dbReference>
<keyword evidence="7 8" id="KW-0472">Membrane</keyword>
<feature type="transmembrane region" description="Helical" evidence="8">
    <location>
        <begin position="164"/>
        <end position="184"/>
    </location>
</feature>